<reference evidence="1 2" key="1">
    <citation type="submission" date="2014-04" db="EMBL/GenBank/DDBJ databases">
        <authorList>
            <consortium name="DOE Joint Genome Institute"/>
            <person name="Kuo A."/>
            <person name="Kohler A."/>
            <person name="Jargeat P."/>
            <person name="Nagy L.G."/>
            <person name="Floudas D."/>
            <person name="Copeland A."/>
            <person name="Barry K.W."/>
            <person name="Cichocki N."/>
            <person name="Veneault-Fourrey C."/>
            <person name="LaButti K."/>
            <person name="Lindquist E.A."/>
            <person name="Lipzen A."/>
            <person name="Lundell T."/>
            <person name="Morin E."/>
            <person name="Murat C."/>
            <person name="Sun H."/>
            <person name="Tunlid A."/>
            <person name="Henrissat B."/>
            <person name="Grigoriev I.V."/>
            <person name="Hibbett D.S."/>
            <person name="Martin F."/>
            <person name="Nordberg H.P."/>
            <person name="Cantor M.N."/>
            <person name="Hua S.X."/>
        </authorList>
    </citation>
    <scope>NUCLEOTIDE SEQUENCE [LARGE SCALE GENOMIC DNA]</scope>
    <source>
        <strain evidence="1 2">Ve08.2h10</strain>
    </source>
</reference>
<evidence type="ECO:0000313" key="1">
    <source>
        <dbReference type="EMBL" id="KIK74188.1"/>
    </source>
</evidence>
<dbReference type="EMBL" id="KN829091">
    <property type="protein sequence ID" value="KIK74188.1"/>
    <property type="molecule type" value="Genomic_DNA"/>
</dbReference>
<dbReference type="OrthoDB" id="2803597at2759"/>
<dbReference type="InParanoid" id="A0A0D0CFI8"/>
<dbReference type="AlphaFoldDB" id="A0A0D0CFI8"/>
<gene>
    <name evidence="1" type="ORF">PAXRUDRAFT_176446</name>
</gene>
<keyword evidence="2" id="KW-1185">Reference proteome</keyword>
<organism evidence="1 2">
    <name type="scientific">Paxillus rubicundulus Ve08.2h10</name>
    <dbReference type="NCBI Taxonomy" id="930991"/>
    <lineage>
        <taxon>Eukaryota</taxon>
        <taxon>Fungi</taxon>
        <taxon>Dikarya</taxon>
        <taxon>Basidiomycota</taxon>
        <taxon>Agaricomycotina</taxon>
        <taxon>Agaricomycetes</taxon>
        <taxon>Agaricomycetidae</taxon>
        <taxon>Boletales</taxon>
        <taxon>Paxilineae</taxon>
        <taxon>Paxillaceae</taxon>
        <taxon>Paxillus</taxon>
    </lineage>
</organism>
<reference evidence="2" key="2">
    <citation type="submission" date="2015-01" db="EMBL/GenBank/DDBJ databases">
        <title>Evolutionary Origins and Diversification of the Mycorrhizal Mutualists.</title>
        <authorList>
            <consortium name="DOE Joint Genome Institute"/>
            <consortium name="Mycorrhizal Genomics Consortium"/>
            <person name="Kohler A."/>
            <person name="Kuo A."/>
            <person name="Nagy L.G."/>
            <person name="Floudas D."/>
            <person name="Copeland A."/>
            <person name="Barry K.W."/>
            <person name="Cichocki N."/>
            <person name="Veneault-Fourrey C."/>
            <person name="LaButti K."/>
            <person name="Lindquist E.A."/>
            <person name="Lipzen A."/>
            <person name="Lundell T."/>
            <person name="Morin E."/>
            <person name="Murat C."/>
            <person name="Riley R."/>
            <person name="Ohm R."/>
            <person name="Sun H."/>
            <person name="Tunlid A."/>
            <person name="Henrissat B."/>
            <person name="Grigoriev I.V."/>
            <person name="Hibbett D.S."/>
            <person name="Martin F."/>
        </authorList>
    </citation>
    <scope>NUCLEOTIDE SEQUENCE [LARGE SCALE GENOMIC DNA]</scope>
    <source>
        <strain evidence="2">Ve08.2h10</strain>
    </source>
</reference>
<dbReference type="Proteomes" id="UP000054538">
    <property type="component" value="Unassembled WGS sequence"/>
</dbReference>
<accession>A0A0D0CFI8</accession>
<evidence type="ECO:0000313" key="2">
    <source>
        <dbReference type="Proteomes" id="UP000054538"/>
    </source>
</evidence>
<name>A0A0D0CFI8_9AGAM</name>
<feature type="non-terminal residue" evidence="1">
    <location>
        <position position="100"/>
    </location>
</feature>
<dbReference type="HOGENOM" id="CLU_2312862_0_0_1"/>
<protein>
    <submittedName>
        <fullName evidence="1">Uncharacterized protein</fullName>
    </submittedName>
</protein>
<proteinExistence type="predicted"/>
<sequence length="100" mass="11174">DFFGPQIIMSNKILYCIIDLTHYFKLMTTTSLLEQTGWCYSMDYGPEIIQLIKAKVLFLVPQPLPSTTIAHTEADQAVSQSGPSILATSNVPNINLAVRW</sequence>